<evidence type="ECO:0000256" key="1">
    <source>
        <dbReference type="ARBA" id="ARBA00022723"/>
    </source>
</evidence>
<feature type="region of interest" description="Disordered" evidence="3">
    <location>
        <begin position="175"/>
        <end position="205"/>
    </location>
</feature>
<name>A0A835S6F6_VANPL</name>
<dbReference type="GO" id="GO:0019888">
    <property type="term" value="F:protein phosphatase regulator activity"/>
    <property type="evidence" value="ECO:0007669"/>
    <property type="project" value="TreeGrafter"/>
</dbReference>
<dbReference type="Gene3D" id="1.10.238.10">
    <property type="entry name" value="EF-hand"/>
    <property type="match status" value="2"/>
</dbReference>
<feature type="transmembrane region" description="Helical" evidence="4">
    <location>
        <begin position="12"/>
        <end position="32"/>
    </location>
</feature>
<dbReference type="PROSITE" id="PS00018">
    <property type="entry name" value="EF_HAND_1"/>
    <property type="match status" value="1"/>
</dbReference>
<evidence type="ECO:0000313" key="6">
    <source>
        <dbReference type="EMBL" id="KAG0497807.1"/>
    </source>
</evidence>
<protein>
    <recommendedName>
        <fullName evidence="5">EF-hand domain-containing protein</fullName>
    </recommendedName>
</protein>
<dbReference type="InterPro" id="IPR011992">
    <property type="entry name" value="EF-hand-dom_pair"/>
</dbReference>
<proteinExistence type="predicted"/>
<keyword evidence="7" id="KW-1185">Reference proteome</keyword>
<evidence type="ECO:0000313" key="7">
    <source>
        <dbReference type="Proteomes" id="UP000636800"/>
    </source>
</evidence>
<evidence type="ECO:0000259" key="5">
    <source>
        <dbReference type="PROSITE" id="PS50222"/>
    </source>
</evidence>
<dbReference type="InterPro" id="IPR002048">
    <property type="entry name" value="EF_hand_dom"/>
</dbReference>
<dbReference type="CDD" id="cd21504">
    <property type="entry name" value="PPP2R3A_B-like"/>
    <property type="match status" value="1"/>
</dbReference>
<organism evidence="6 7">
    <name type="scientific">Vanilla planifolia</name>
    <name type="common">Vanilla</name>
    <dbReference type="NCBI Taxonomy" id="51239"/>
    <lineage>
        <taxon>Eukaryota</taxon>
        <taxon>Viridiplantae</taxon>
        <taxon>Streptophyta</taxon>
        <taxon>Embryophyta</taxon>
        <taxon>Tracheophyta</taxon>
        <taxon>Spermatophyta</taxon>
        <taxon>Magnoliopsida</taxon>
        <taxon>Liliopsida</taxon>
        <taxon>Asparagales</taxon>
        <taxon>Orchidaceae</taxon>
        <taxon>Vanilloideae</taxon>
        <taxon>Vanilleae</taxon>
        <taxon>Vanilla</taxon>
    </lineage>
</organism>
<dbReference type="OrthoDB" id="19988at2759"/>
<evidence type="ECO:0000256" key="4">
    <source>
        <dbReference type="SAM" id="Phobius"/>
    </source>
</evidence>
<dbReference type="Gene3D" id="1.10.238.220">
    <property type="match status" value="1"/>
</dbReference>
<dbReference type="EMBL" id="JADCNL010000001">
    <property type="protein sequence ID" value="KAG0497807.1"/>
    <property type="molecule type" value="Genomic_DNA"/>
</dbReference>
<accession>A0A835S6F6</accession>
<dbReference type="PROSITE" id="PS50222">
    <property type="entry name" value="EF_HAND_2"/>
    <property type="match status" value="1"/>
</dbReference>
<reference evidence="6 7" key="1">
    <citation type="journal article" date="2020" name="Nat. Food">
        <title>A phased Vanilla planifolia genome enables genetic improvement of flavour and production.</title>
        <authorList>
            <person name="Hasing T."/>
            <person name="Tang H."/>
            <person name="Brym M."/>
            <person name="Khazi F."/>
            <person name="Huang T."/>
            <person name="Chambers A.H."/>
        </authorList>
    </citation>
    <scope>NUCLEOTIDE SEQUENCE [LARGE SCALE GENOMIC DNA]</scope>
    <source>
        <tissue evidence="6">Leaf</tissue>
    </source>
</reference>
<keyword evidence="4" id="KW-0472">Membrane</keyword>
<dbReference type="Proteomes" id="UP000636800">
    <property type="component" value="Chromosome 1"/>
</dbReference>
<dbReference type="GO" id="GO:0000159">
    <property type="term" value="C:protein phosphatase type 2A complex"/>
    <property type="evidence" value="ECO:0007669"/>
    <property type="project" value="TreeGrafter"/>
</dbReference>
<dbReference type="PANTHER" id="PTHR14095:SF0">
    <property type="entry name" value="MIP22305P"/>
    <property type="match status" value="1"/>
</dbReference>
<gene>
    <name evidence="6" type="ORF">HPP92_002498</name>
</gene>
<keyword evidence="2" id="KW-0106">Calcium</keyword>
<evidence type="ECO:0000256" key="3">
    <source>
        <dbReference type="SAM" id="MobiDB-lite"/>
    </source>
</evidence>
<keyword evidence="1" id="KW-0479">Metal-binding</keyword>
<dbReference type="PANTHER" id="PTHR14095">
    <property type="entry name" value="PHOSPHATASE 2A REGULATORY SUBUNIT-RELATED"/>
    <property type="match status" value="1"/>
</dbReference>
<dbReference type="Pfam" id="PF17958">
    <property type="entry name" value="EF-hand_13"/>
    <property type="match status" value="1"/>
</dbReference>
<sequence length="534" mass="61600">MNRSNWSSNSIIFNLTTFSVVVSGVPSSPFLFVHPPAYIASRGRVPSSLLNPDRRRGVNRVRFFLAFARFGLFARDEPFIGQSIWVRLLCIFDFRYCQVTWLFVLTSPPSTQNYCSYRSFPPLALKENPHIADQLYAHWLALPETTKLVKSFIDDAKSGLPFSISGSNNNAASTANNSLPSTFPAGGTPPLSPRSMSGSPRTVRRGFGVGPSNLGSLLKLVGEPVKEVIPQISKLLPRKSVSCHHFFQCAIQKIDVDSTGIVTRDSFVDYWITRNTMTMDMATLIFNILKQHDHNYLSQEDFKPVLRELLVSHPGLEFLLSTPEFQDRYAETVVYRIFYYINRSGNGHLTQRELKRGNLISAMQHADEEEDINKVLRYFSYEHFYVIYCKFWELDTDHDFLIDKENLIRYGSHALHIGLWTEFLHRFLGNSQARFRCIDLDGNGILTPNEMQFFYEEQLHRMECMAQEPVMFEDILCQMVDMISPERESYFTLRDLKGCKLSGNIFNILFNLNKFMAFETRDPFLIRQERETHL</sequence>
<dbReference type="SUPFAM" id="SSF47473">
    <property type="entry name" value="EF-hand"/>
    <property type="match status" value="2"/>
</dbReference>
<dbReference type="FunFam" id="1.10.238.220:FF:000003">
    <property type="entry name" value="Phosphoprotein phosphatase 2A regulatory subunit"/>
    <property type="match status" value="1"/>
</dbReference>
<dbReference type="AlphaFoldDB" id="A0A835S6F6"/>
<dbReference type="GO" id="GO:0005509">
    <property type="term" value="F:calcium ion binding"/>
    <property type="evidence" value="ECO:0007669"/>
    <property type="project" value="InterPro"/>
</dbReference>
<evidence type="ECO:0000256" key="2">
    <source>
        <dbReference type="ARBA" id="ARBA00022837"/>
    </source>
</evidence>
<keyword evidence="4" id="KW-1133">Transmembrane helix</keyword>
<comment type="caution">
    <text evidence="6">The sequence shown here is derived from an EMBL/GenBank/DDBJ whole genome shotgun (WGS) entry which is preliminary data.</text>
</comment>
<feature type="domain" description="EF-hand" evidence="5">
    <location>
        <begin position="426"/>
        <end position="461"/>
    </location>
</feature>
<dbReference type="InterPro" id="IPR018247">
    <property type="entry name" value="EF_Hand_1_Ca_BS"/>
</dbReference>
<keyword evidence="4" id="KW-0812">Transmembrane</keyword>
<dbReference type="InterPro" id="IPR041534">
    <property type="entry name" value="EF-hand_13"/>
</dbReference>